<dbReference type="OrthoDB" id="9784719at2"/>
<dbReference type="GO" id="GO:0000160">
    <property type="term" value="P:phosphorelay signal transduction system"/>
    <property type="evidence" value="ECO:0007669"/>
    <property type="project" value="InterPro"/>
</dbReference>
<feature type="modified residue" description="4-aspartylphosphate" evidence="1">
    <location>
        <position position="55"/>
    </location>
</feature>
<evidence type="ECO:0000313" key="3">
    <source>
        <dbReference type="EMBL" id="SLN62290.1"/>
    </source>
</evidence>
<gene>
    <name evidence="3" type="ORF">PAM7066_03090</name>
</gene>
<dbReference type="Pfam" id="PF00072">
    <property type="entry name" value="Response_reg"/>
    <property type="match status" value="1"/>
</dbReference>
<dbReference type="EMBL" id="FWFV01000010">
    <property type="protein sequence ID" value="SLN62290.1"/>
    <property type="molecule type" value="Genomic_DNA"/>
</dbReference>
<reference evidence="3 4" key="1">
    <citation type="submission" date="2017-03" db="EMBL/GenBank/DDBJ databases">
        <authorList>
            <person name="Afonso C.L."/>
            <person name="Miller P.J."/>
            <person name="Scott M.A."/>
            <person name="Spackman E."/>
            <person name="Goraichik I."/>
            <person name="Dimitrov K.M."/>
            <person name="Suarez D.L."/>
            <person name="Swayne D.E."/>
        </authorList>
    </citation>
    <scope>NUCLEOTIDE SEQUENCE [LARGE SCALE GENOMIC DNA]</scope>
    <source>
        <strain evidence="3 4">CECT 7066</strain>
    </source>
</reference>
<dbReference type="SUPFAM" id="SSF52172">
    <property type="entry name" value="CheY-like"/>
    <property type="match status" value="1"/>
</dbReference>
<dbReference type="STRING" id="315423.SAMN04488020_11115"/>
<dbReference type="InterPro" id="IPR011006">
    <property type="entry name" value="CheY-like_superfamily"/>
</dbReference>
<protein>
    <submittedName>
        <fullName evidence="3">Two-component response regulator</fullName>
    </submittedName>
</protein>
<name>A0A1Y5THP5_9RHOB</name>
<accession>A0A1Y5THP5</accession>
<dbReference type="PROSITE" id="PS50110">
    <property type="entry name" value="RESPONSE_REGULATORY"/>
    <property type="match status" value="1"/>
</dbReference>
<evidence type="ECO:0000259" key="2">
    <source>
        <dbReference type="PROSITE" id="PS50110"/>
    </source>
</evidence>
<dbReference type="SMART" id="SM00448">
    <property type="entry name" value="REC"/>
    <property type="match status" value="1"/>
</dbReference>
<keyword evidence="4" id="KW-1185">Reference proteome</keyword>
<dbReference type="InterPro" id="IPR001789">
    <property type="entry name" value="Sig_transdc_resp-reg_receiver"/>
</dbReference>
<keyword evidence="1" id="KW-0597">Phosphoprotein</keyword>
<proteinExistence type="predicted"/>
<feature type="domain" description="Response regulatory" evidence="2">
    <location>
        <begin position="5"/>
        <end position="118"/>
    </location>
</feature>
<organism evidence="3 4">
    <name type="scientific">Palleronia marisminoris</name>
    <dbReference type="NCBI Taxonomy" id="315423"/>
    <lineage>
        <taxon>Bacteria</taxon>
        <taxon>Pseudomonadati</taxon>
        <taxon>Pseudomonadota</taxon>
        <taxon>Alphaproteobacteria</taxon>
        <taxon>Rhodobacterales</taxon>
        <taxon>Roseobacteraceae</taxon>
        <taxon>Palleronia</taxon>
    </lineage>
</organism>
<evidence type="ECO:0000256" key="1">
    <source>
        <dbReference type="PROSITE-ProRule" id="PRU00169"/>
    </source>
</evidence>
<dbReference type="AlphaFoldDB" id="A0A1Y5THP5"/>
<dbReference type="RefSeq" id="WP_085855081.1">
    <property type="nucleotide sequence ID" value="NZ_FOPF01000011.1"/>
</dbReference>
<dbReference type="Gene3D" id="3.40.50.2300">
    <property type="match status" value="1"/>
</dbReference>
<evidence type="ECO:0000313" key="4">
    <source>
        <dbReference type="Proteomes" id="UP000193870"/>
    </source>
</evidence>
<sequence>MDETTVAIVEDEVLIALDLQFPCEEAGCCVLGIATTAAGAQQKFSDVLPDVRITDMDLADSSDGVEVVEHMRILRPDVAFIFVTATTALGKLHRIAAARPDRVLKKPLRVEDLFDELL</sequence>
<dbReference type="Proteomes" id="UP000193870">
    <property type="component" value="Unassembled WGS sequence"/>
</dbReference>